<reference evidence="4 5" key="1">
    <citation type="submission" date="2019-08" db="EMBL/GenBank/DDBJ databases">
        <authorList>
            <person name="Dhanesh K."/>
            <person name="Kumar G."/>
            <person name="Sasikala C."/>
            <person name="Venkata Ramana C."/>
        </authorList>
    </citation>
    <scope>NUCLEOTIDE SEQUENCE [LARGE SCALE GENOMIC DNA]</scope>
    <source>
        <strain evidence="4 5">JC645</strain>
    </source>
</reference>
<evidence type="ECO:0000256" key="1">
    <source>
        <dbReference type="SAM" id="MobiDB-lite"/>
    </source>
</evidence>
<dbReference type="PANTHER" id="PTHR28008">
    <property type="entry name" value="DOMAIN PROTEIN, PUTATIVE (AFU_ORTHOLOGUE AFUA_3G10980)-RELATED"/>
    <property type="match status" value="1"/>
</dbReference>
<dbReference type="NCBIfam" id="NF037970">
    <property type="entry name" value="vanZ_1"/>
    <property type="match status" value="1"/>
</dbReference>
<dbReference type="InterPro" id="IPR006976">
    <property type="entry name" value="VanZ-like"/>
</dbReference>
<feature type="transmembrane region" description="Helical" evidence="2">
    <location>
        <begin position="12"/>
        <end position="34"/>
    </location>
</feature>
<keyword evidence="2" id="KW-0472">Membrane</keyword>
<evidence type="ECO:0000313" key="4">
    <source>
        <dbReference type="EMBL" id="KAA5546180.1"/>
    </source>
</evidence>
<accession>A0A5M6DIV0</accession>
<dbReference type="Pfam" id="PF04892">
    <property type="entry name" value="VanZ"/>
    <property type="match status" value="1"/>
</dbReference>
<evidence type="ECO:0000256" key="2">
    <source>
        <dbReference type="SAM" id="Phobius"/>
    </source>
</evidence>
<gene>
    <name evidence="4" type="ORF">FYK55_04610</name>
</gene>
<dbReference type="AlphaFoldDB" id="A0A5M6DIV0"/>
<feature type="domain" description="VanZ-like" evidence="3">
    <location>
        <begin position="44"/>
        <end position="125"/>
    </location>
</feature>
<feature type="transmembrane region" description="Helical" evidence="2">
    <location>
        <begin position="108"/>
        <end position="125"/>
    </location>
</feature>
<sequence length="154" mass="16862">MRPITGITILGIRLGVIVVGLYWLTLFVGTHLPAGRAVGPQINDKVLHFSGFFLLSLLCCYATQSSPNDRRGTVRRFAKIAGGLALYAAIDELTQAFSVGRTTDVRDFLADVAGTVTAIAVYLLLRTALRRRATHRQDQGTQWEPSESTTRRSA</sequence>
<keyword evidence="2" id="KW-0812">Transmembrane</keyword>
<feature type="transmembrane region" description="Helical" evidence="2">
    <location>
        <begin position="46"/>
        <end position="64"/>
    </location>
</feature>
<organism evidence="4 5">
    <name type="scientific">Roseiconus nitratireducens</name>
    <dbReference type="NCBI Taxonomy" id="2605748"/>
    <lineage>
        <taxon>Bacteria</taxon>
        <taxon>Pseudomonadati</taxon>
        <taxon>Planctomycetota</taxon>
        <taxon>Planctomycetia</taxon>
        <taxon>Pirellulales</taxon>
        <taxon>Pirellulaceae</taxon>
        <taxon>Roseiconus</taxon>
    </lineage>
</organism>
<protein>
    <submittedName>
        <fullName evidence="4">VanZ family protein</fullName>
    </submittedName>
</protein>
<feature type="compositionally biased region" description="Polar residues" evidence="1">
    <location>
        <begin position="139"/>
        <end position="154"/>
    </location>
</feature>
<dbReference type="EMBL" id="VWOX01000002">
    <property type="protein sequence ID" value="KAA5546180.1"/>
    <property type="molecule type" value="Genomic_DNA"/>
</dbReference>
<comment type="caution">
    <text evidence="4">The sequence shown here is derived from an EMBL/GenBank/DDBJ whole genome shotgun (WGS) entry which is preliminary data.</text>
</comment>
<name>A0A5M6DIV0_9BACT</name>
<dbReference type="RefSeq" id="WP_150075186.1">
    <property type="nucleotide sequence ID" value="NZ_VWOX01000002.1"/>
</dbReference>
<proteinExistence type="predicted"/>
<keyword evidence="5" id="KW-1185">Reference proteome</keyword>
<evidence type="ECO:0000259" key="3">
    <source>
        <dbReference type="Pfam" id="PF04892"/>
    </source>
</evidence>
<keyword evidence="2" id="KW-1133">Transmembrane helix</keyword>
<dbReference type="Proteomes" id="UP000324479">
    <property type="component" value="Unassembled WGS sequence"/>
</dbReference>
<dbReference type="PANTHER" id="PTHR28008:SF1">
    <property type="entry name" value="DOMAIN PROTEIN, PUTATIVE (AFU_ORTHOLOGUE AFUA_3G10980)-RELATED"/>
    <property type="match status" value="1"/>
</dbReference>
<evidence type="ECO:0000313" key="5">
    <source>
        <dbReference type="Proteomes" id="UP000324479"/>
    </source>
</evidence>
<feature type="region of interest" description="Disordered" evidence="1">
    <location>
        <begin position="135"/>
        <end position="154"/>
    </location>
</feature>
<feature type="transmembrane region" description="Helical" evidence="2">
    <location>
        <begin position="76"/>
        <end position="96"/>
    </location>
</feature>